<dbReference type="InterPro" id="IPR046938">
    <property type="entry name" value="DNA_clamp_sf"/>
</dbReference>
<keyword evidence="1" id="KW-0812">Transmembrane</keyword>
<dbReference type="GO" id="GO:0000076">
    <property type="term" value="P:DNA replication checkpoint signaling"/>
    <property type="evidence" value="ECO:0007669"/>
    <property type="project" value="TreeGrafter"/>
</dbReference>
<dbReference type="Gene3D" id="3.70.10.10">
    <property type="match status" value="1"/>
</dbReference>
<evidence type="ECO:0000313" key="2">
    <source>
        <dbReference type="EMBL" id="KAH9528822.1"/>
    </source>
</evidence>
<sequence length="632" mass="73755">MNLVMHSRQGPYYWLGENIRRNKNPADIFTHHDGIDYVQKDKRNIFFAERFFLLYLQISYAQKPLFIGSEYLSMDSFVMSFPKHSPLLKPFNHQIKWLKKMGLFDIWMAKIFMTTKLANPKAYSQASRFRNPSNDIEWSQLKLYHIFYLDFLHNIFDHNSCRRDHQQRHKKQCLLYIIHSILIISKYIHLLIILLEFDYKLNVIIMKSTVIGLNLRTLSKTIRLMAKYSEEIKILVIDDFLILQSVNSDSTLFCQVTFEKNFFTSFQNDDDFECKVDIRSIGFVFRVASLDKMTNVCKIKMDNSMDHIIFHMECPNRIRRNYRIPIMKNNDQRCPVPLSQQLSNPTLRCSAYTMNELIKPFPLSTDEIIIWTFCDYLGFKTYFETNYEGPMTEFCVSSTYFRVIDSVYNYTNDMSIAFNLKELRSFLDFAMHRNQVISAYLQSDGKPIEFMFKNSDGCSASIMMGTIDLKNDSQPAIPPAFRITHQITDDSSSGSVLQNVSLDSRAISHEIPMNHSSMGKESIHHDVSTFIGNVTNSSLPNQSIGQQQLSLLDQREQSMDTASDHPIRDEFIPQNIDQNDDDNNIDIFKEIYQEIENSDNELTSSQSHFLFGDQSFEPCATLAPYSDYEVTE</sequence>
<accession>A0A922LC67</accession>
<dbReference type="GO" id="GO:0030896">
    <property type="term" value="C:checkpoint clamp complex"/>
    <property type="evidence" value="ECO:0007669"/>
    <property type="project" value="InterPro"/>
</dbReference>
<reference evidence="2" key="1">
    <citation type="submission" date="2013-05" db="EMBL/GenBank/DDBJ databases">
        <authorList>
            <person name="Yim A.K.Y."/>
            <person name="Chan T.F."/>
            <person name="Ji K.M."/>
            <person name="Liu X.Y."/>
            <person name="Zhou J.W."/>
            <person name="Li R.Q."/>
            <person name="Yang K.Y."/>
            <person name="Li J."/>
            <person name="Li M."/>
            <person name="Law P.T.W."/>
            <person name="Wu Y.L."/>
            <person name="Cai Z.L."/>
            <person name="Qin H."/>
            <person name="Bao Y."/>
            <person name="Leung R.K.K."/>
            <person name="Ng P.K.S."/>
            <person name="Zou J."/>
            <person name="Zhong X.J."/>
            <person name="Ran P.X."/>
            <person name="Zhong N.S."/>
            <person name="Liu Z.G."/>
            <person name="Tsui S.K.W."/>
        </authorList>
    </citation>
    <scope>NUCLEOTIDE SEQUENCE</scope>
    <source>
        <strain evidence="2">Derf</strain>
        <tissue evidence="2">Whole organism</tissue>
    </source>
</reference>
<proteinExistence type="predicted"/>
<dbReference type="InterPro" id="IPR007268">
    <property type="entry name" value="Rad9/Ddc1"/>
</dbReference>
<keyword evidence="1" id="KW-1133">Transmembrane helix</keyword>
<dbReference type="GO" id="GO:0071479">
    <property type="term" value="P:cellular response to ionizing radiation"/>
    <property type="evidence" value="ECO:0007669"/>
    <property type="project" value="TreeGrafter"/>
</dbReference>
<gene>
    <name evidence="2" type="primary">RAD9B_1</name>
    <name evidence="2" type="ORF">DERF_002738</name>
</gene>
<dbReference type="GO" id="GO:0006281">
    <property type="term" value="P:DNA repair"/>
    <property type="evidence" value="ECO:0007669"/>
    <property type="project" value="TreeGrafter"/>
</dbReference>
<dbReference type="Pfam" id="PF04139">
    <property type="entry name" value="Rad9"/>
    <property type="match status" value="1"/>
</dbReference>
<dbReference type="Gene3D" id="3.40.190.10">
    <property type="entry name" value="Periplasmic binding protein-like II"/>
    <property type="match status" value="2"/>
</dbReference>
<dbReference type="EMBL" id="ASGP02000001">
    <property type="protein sequence ID" value="KAH9528822.1"/>
    <property type="molecule type" value="Genomic_DNA"/>
</dbReference>
<dbReference type="GO" id="GO:0031573">
    <property type="term" value="P:mitotic intra-S DNA damage checkpoint signaling"/>
    <property type="evidence" value="ECO:0007669"/>
    <property type="project" value="TreeGrafter"/>
</dbReference>
<reference evidence="2" key="2">
    <citation type="journal article" date="2022" name="Res Sq">
        <title>Comparative Genomics Reveals Insights into the Divergent Evolution of Astigmatic Mites and Household Pest Adaptations.</title>
        <authorList>
            <person name="Xiong Q."/>
            <person name="Wan A.T.-Y."/>
            <person name="Liu X.-Y."/>
            <person name="Fung C.S.-H."/>
            <person name="Xiao X."/>
            <person name="Malainual N."/>
            <person name="Hou J."/>
            <person name="Wang L."/>
            <person name="Wang M."/>
            <person name="Yang K."/>
            <person name="Cui Y."/>
            <person name="Leung E."/>
            <person name="Nong W."/>
            <person name="Shin S.-K."/>
            <person name="Au S."/>
            <person name="Jeong K.Y."/>
            <person name="Chew F.T."/>
            <person name="Hui J."/>
            <person name="Leung T.F."/>
            <person name="Tungtrongchitr A."/>
            <person name="Zhong N."/>
            <person name="Liu Z."/>
            <person name="Tsui S."/>
        </authorList>
    </citation>
    <scope>NUCLEOTIDE SEQUENCE</scope>
    <source>
        <strain evidence="2">Derf</strain>
        <tissue evidence="2">Whole organism</tissue>
    </source>
</reference>
<keyword evidence="1" id="KW-0472">Membrane</keyword>
<dbReference type="Proteomes" id="UP000790347">
    <property type="component" value="Unassembled WGS sequence"/>
</dbReference>
<keyword evidence="3" id="KW-1185">Reference proteome</keyword>
<evidence type="ECO:0000256" key="1">
    <source>
        <dbReference type="SAM" id="Phobius"/>
    </source>
</evidence>
<dbReference type="AlphaFoldDB" id="A0A922LC67"/>
<dbReference type="PANTHER" id="PTHR15237:SF0">
    <property type="entry name" value="CELL CYCLE CHECKPOINT CONTROL PROTEIN"/>
    <property type="match status" value="1"/>
</dbReference>
<dbReference type="SUPFAM" id="SSF53850">
    <property type="entry name" value="Periplasmic binding protein-like II"/>
    <property type="match status" value="1"/>
</dbReference>
<protein>
    <submittedName>
        <fullName evidence="2">Cell cycle checkpoint control protein rad9b</fullName>
    </submittedName>
</protein>
<dbReference type="PANTHER" id="PTHR15237">
    <property type="entry name" value="DNA REPAIR PROTEIN RAD9"/>
    <property type="match status" value="1"/>
</dbReference>
<organism evidence="2 3">
    <name type="scientific">Dermatophagoides farinae</name>
    <name type="common">American house dust mite</name>
    <dbReference type="NCBI Taxonomy" id="6954"/>
    <lineage>
        <taxon>Eukaryota</taxon>
        <taxon>Metazoa</taxon>
        <taxon>Ecdysozoa</taxon>
        <taxon>Arthropoda</taxon>
        <taxon>Chelicerata</taxon>
        <taxon>Arachnida</taxon>
        <taxon>Acari</taxon>
        <taxon>Acariformes</taxon>
        <taxon>Sarcoptiformes</taxon>
        <taxon>Astigmata</taxon>
        <taxon>Psoroptidia</taxon>
        <taxon>Analgoidea</taxon>
        <taxon>Pyroglyphidae</taxon>
        <taxon>Dermatophagoidinae</taxon>
        <taxon>Dermatophagoides</taxon>
    </lineage>
</organism>
<comment type="caution">
    <text evidence="2">The sequence shown here is derived from an EMBL/GenBank/DDBJ whole genome shotgun (WGS) entry which is preliminary data.</text>
</comment>
<evidence type="ECO:0000313" key="3">
    <source>
        <dbReference type="Proteomes" id="UP000790347"/>
    </source>
</evidence>
<name>A0A922LC67_DERFA</name>
<feature type="transmembrane region" description="Helical" evidence="1">
    <location>
        <begin position="173"/>
        <end position="195"/>
    </location>
</feature>
<dbReference type="SUPFAM" id="SSF55979">
    <property type="entry name" value="DNA clamp"/>
    <property type="match status" value="1"/>
</dbReference>